<evidence type="ECO:0000256" key="5">
    <source>
        <dbReference type="ARBA" id="ARBA00022737"/>
    </source>
</evidence>
<evidence type="ECO:0000259" key="11">
    <source>
        <dbReference type="PROSITE" id="PS50089"/>
    </source>
</evidence>
<evidence type="ECO:0000313" key="14">
    <source>
        <dbReference type="Proteomes" id="UP000075885"/>
    </source>
</evidence>
<accession>A0A182PEP5</accession>
<feature type="compositionally biased region" description="Acidic residues" evidence="10">
    <location>
        <begin position="33"/>
        <end position="42"/>
    </location>
</feature>
<dbReference type="GO" id="GO:0005634">
    <property type="term" value="C:nucleus"/>
    <property type="evidence" value="ECO:0007669"/>
    <property type="project" value="UniProtKB-ARBA"/>
</dbReference>
<dbReference type="PANTHER" id="PTHR11224:SF10">
    <property type="entry name" value="IP09428P-RELATED"/>
    <property type="match status" value="1"/>
</dbReference>
<keyword evidence="6 9" id="KW-0863">Zinc-finger</keyword>
<dbReference type="AlphaFoldDB" id="A0A182PEP5"/>
<organism evidence="13 14">
    <name type="scientific">Anopheles epiroticus</name>
    <dbReference type="NCBI Taxonomy" id="199890"/>
    <lineage>
        <taxon>Eukaryota</taxon>
        <taxon>Metazoa</taxon>
        <taxon>Ecdysozoa</taxon>
        <taxon>Arthropoda</taxon>
        <taxon>Hexapoda</taxon>
        <taxon>Insecta</taxon>
        <taxon>Pterygota</taxon>
        <taxon>Neoptera</taxon>
        <taxon>Endopterygota</taxon>
        <taxon>Diptera</taxon>
        <taxon>Nematocera</taxon>
        <taxon>Culicoidea</taxon>
        <taxon>Culicidae</taxon>
        <taxon>Anophelinae</taxon>
        <taxon>Anopheles</taxon>
    </lineage>
</organism>
<protein>
    <recommendedName>
        <fullName evidence="2">RING-type E3 ubiquitin transferase</fullName>
        <ecNumber evidence="2">2.3.2.27</ecNumber>
    </recommendedName>
</protein>
<dbReference type="Proteomes" id="UP000075885">
    <property type="component" value="Unassembled WGS sequence"/>
</dbReference>
<feature type="domain" description="C3H1-type" evidence="12">
    <location>
        <begin position="251"/>
        <end position="280"/>
    </location>
</feature>
<dbReference type="SUPFAM" id="SSF57850">
    <property type="entry name" value="RING/U-box"/>
    <property type="match status" value="2"/>
</dbReference>
<dbReference type="FunFam" id="3.30.40.10:FF:000117">
    <property type="entry name" value="Probable E3 ubiquitin-protein ligase makorin-1"/>
    <property type="match status" value="1"/>
</dbReference>
<evidence type="ECO:0000256" key="4">
    <source>
        <dbReference type="ARBA" id="ARBA00022723"/>
    </source>
</evidence>
<dbReference type="InterPro" id="IPR045072">
    <property type="entry name" value="MKRN-like"/>
</dbReference>
<dbReference type="Gene3D" id="3.30.40.10">
    <property type="entry name" value="Zinc/RING finger domain, C3HC4 (zinc finger)"/>
    <property type="match status" value="2"/>
</dbReference>
<dbReference type="VEuPathDB" id="VectorBase:AEPI005400"/>
<dbReference type="InterPro" id="IPR000571">
    <property type="entry name" value="Znf_CCCH"/>
</dbReference>
<evidence type="ECO:0000256" key="10">
    <source>
        <dbReference type="SAM" id="MobiDB-lite"/>
    </source>
</evidence>
<dbReference type="GO" id="GO:0008270">
    <property type="term" value="F:zinc ion binding"/>
    <property type="evidence" value="ECO:0007669"/>
    <property type="project" value="UniProtKB-KW"/>
</dbReference>
<evidence type="ECO:0000256" key="9">
    <source>
        <dbReference type="PROSITE-ProRule" id="PRU00723"/>
    </source>
</evidence>
<evidence type="ECO:0000256" key="7">
    <source>
        <dbReference type="ARBA" id="ARBA00022786"/>
    </source>
</evidence>
<feature type="compositionally biased region" description="Acidic residues" evidence="10">
    <location>
        <begin position="67"/>
        <end position="81"/>
    </location>
</feature>
<evidence type="ECO:0000256" key="2">
    <source>
        <dbReference type="ARBA" id="ARBA00012483"/>
    </source>
</evidence>
<sequence length="515" mass="59514">MEKDDRAIELPVVALDDTEESTSGSDRNSTCETSDDDSDDSDTSQVWKGTMAANKEWSHAESTTSGELDEDKEKENDDEEEKAIGHYHSSEEKYEKLAGEVSFCPDYTENGRCLVTDCMLVHGERCAQCRKYCLDPRDEGQRRLHHAGCILEQQGDKYQSDLLDRARDQMCCICLEMVLEKPARKRRFGILPKCKHTFCLSCIRTWRKADTERINRSCPVCRVRSDFVIPSFFWIEDEAEKKATIKNYRNGCKITDCKHFKKGKGECPFSRRCFYRHALPSGELVKKRQPRDRAMVRRHVSPAYPGSRMPLIARVMVQCEMCHKFCLVHGDKKQNERHLTQCIKARVEEIDAAFVKLQVRDQTCDICLEVVTEKPLGKRRFGILPNCKHTFCVECIKTWRNSSEYTDDVKKGCPTCRVKSPFYFPSSVWVETEQEKRRQHARFRASLKHLDCKRYNKGAGTSGSRFPCEKGVKQTIGIDRPIPSFRIIHLLTRDNFLGTRIQLPWAKSAYPDEEP</sequence>
<proteinExistence type="predicted"/>
<evidence type="ECO:0000256" key="8">
    <source>
        <dbReference type="ARBA" id="ARBA00022833"/>
    </source>
</evidence>
<feature type="compositionally biased region" description="Basic and acidic residues" evidence="10">
    <location>
        <begin position="82"/>
        <end position="91"/>
    </location>
</feature>
<feature type="compositionally biased region" description="Polar residues" evidence="10">
    <location>
        <begin position="21"/>
        <end position="32"/>
    </location>
</feature>
<keyword evidence="8 9" id="KW-0862">Zinc</keyword>
<evidence type="ECO:0000256" key="1">
    <source>
        <dbReference type="ARBA" id="ARBA00000900"/>
    </source>
</evidence>
<dbReference type="EnsemblMetazoa" id="AEPI005400-RA">
    <property type="protein sequence ID" value="AEPI005400-PA"/>
    <property type="gene ID" value="AEPI005400"/>
</dbReference>
<keyword evidence="14" id="KW-1185">Reference proteome</keyword>
<dbReference type="Pfam" id="PF00097">
    <property type="entry name" value="zf-C3HC4"/>
    <property type="match status" value="1"/>
</dbReference>
<feature type="domain" description="RING-type" evidence="11">
    <location>
        <begin position="171"/>
        <end position="222"/>
    </location>
</feature>
<feature type="domain" description="RING-type" evidence="11">
    <location>
        <begin position="364"/>
        <end position="417"/>
    </location>
</feature>
<dbReference type="PROSITE" id="PS50089">
    <property type="entry name" value="ZF_RING_2"/>
    <property type="match status" value="2"/>
</dbReference>
<dbReference type="GO" id="GO:0000209">
    <property type="term" value="P:protein polyubiquitination"/>
    <property type="evidence" value="ECO:0007669"/>
    <property type="project" value="InterPro"/>
</dbReference>
<dbReference type="SMART" id="SM00184">
    <property type="entry name" value="RING"/>
    <property type="match status" value="2"/>
</dbReference>
<feature type="region of interest" description="Disordered" evidence="10">
    <location>
        <begin position="1"/>
        <end position="91"/>
    </location>
</feature>
<dbReference type="InterPro" id="IPR017907">
    <property type="entry name" value="Znf_RING_CS"/>
</dbReference>
<dbReference type="GO" id="GO:0061630">
    <property type="term" value="F:ubiquitin protein ligase activity"/>
    <property type="evidence" value="ECO:0007669"/>
    <property type="project" value="UniProtKB-EC"/>
</dbReference>
<evidence type="ECO:0000256" key="6">
    <source>
        <dbReference type="ARBA" id="ARBA00022771"/>
    </source>
</evidence>
<dbReference type="InterPro" id="IPR013083">
    <property type="entry name" value="Znf_RING/FYVE/PHD"/>
</dbReference>
<keyword evidence="4 9" id="KW-0479">Metal-binding</keyword>
<dbReference type="STRING" id="199890.A0A182PEP5"/>
<reference evidence="14" key="1">
    <citation type="submission" date="2013-03" db="EMBL/GenBank/DDBJ databases">
        <title>The Genome Sequence of Anopheles epiroticus epiroticus2.</title>
        <authorList>
            <consortium name="The Broad Institute Genomics Platform"/>
            <person name="Neafsey D.E."/>
            <person name="Howell P."/>
            <person name="Walker B."/>
            <person name="Young S.K."/>
            <person name="Zeng Q."/>
            <person name="Gargeya S."/>
            <person name="Fitzgerald M."/>
            <person name="Haas B."/>
            <person name="Abouelleil A."/>
            <person name="Allen A.W."/>
            <person name="Alvarado L."/>
            <person name="Arachchi H.M."/>
            <person name="Berlin A.M."/>
            <person name="Chapman S.B."/>
            <person name="Gainer-Dewar J."/>
            <person name="Goldberg J."/>
            <person name="Griggs A."/>
            <person name="Gujja S."/>
            <person name="Hansen M."/>
            <person name="Howarth C."/>
            <person name="Imamovic A."/>
            <person name="Ireland A."/>
            <person name="Larimer J."/>
            <person name="McCowan C."/>
            <person name="Murphy C."/>
            <person name="Pearson M."/>
            <person name="Poon T.W."/>
            <person name="Priest M."/>
            <person name="Roberts A."/>
            <person name="Saif S."/>
            <person name="Shea T."/>
            <person name="Sisk P."/>
            <person name="Sykes S."/>
            <person name="Wortman J."/>
            <person name="Nusbaum C."/>
            <person name="Birren B."/>
        </authorList>
    </citation>
    <scope>NUCLEOTIDE SEQUENCE [LARGE SCALE GENOMIC DNA]</scope>
    <source>
        <strain evidence="14">Epiroticus2</strain>
    </source>
</reference>
<name>A0A182PEP5_9DIPT</name>
<keyword evidence="3" id="KW-0808">Transferase</keyword>
<feature type="zinc finger region" description="C3H1-type" evidence="9">
    <location>
        <begin position="251"/>
        <end position="280"/>
    </location>
</feature>
<evidence type="ECO:0000259" key="12">
    <source>
        <dbReference type="PROSITE" id="PS50103"/>
    </source>
</evidence>
<comment type="catalytic activity">
    <reaction evidence="1">
        <text>S-ubiquitinyl-[E2 ubiquitin-conjugating enzyme]-L-cysteine + [acceptor protein]-L-lysine = [E2 ubiquitin-conjugating enzyme]-L-cysteine + N(6)-ubiquitinyl-[acceptor protein]-L-lysine.</text>
        <dbReference type="EC" id="2.3.2.27"/>
    </reaction>
</comment>
<dbReference type="PANTHER" id="PTHR11224">
    <property type="entry name" value="MAKORIN-RELATED"/>
    <property type="match status" value="1"/>
</dbReference>
<evidence type="ECO:0000256" key="3">
    <source>
        <dbReference type="ARBA" id="ARBA00022679"/>
    </source>
</evidence>
<dbReference type="InterPro" id="IPR001841">
    <property type="entry name" value="Znf_RING"/>
</dbReference>
<keyword evidence="7" id="KW-0833">Ubl conjugation pathway</keyword>
<dbReference type="EC" id="2.3.2.27" evidence="2"/>
<dbReference type="InterPro" id="IPR018957">
    <property type="entry name" value="Znf_C3HC4_RING-type"/>
</dbReference>
<dbReference type="Pfam" id="PF13639">
    <property type="entry name" value="zf-RING_2"/>
    <property type="match status" value="1"/>
</dbReference>
<dbReference type="PROSITE" id="PS50103">
    <property type="entry name" value="ZF_C3H1"/>
    <property type="match status" value="1"/>
</dbReference>
<keyword evidence="5" id="KW-0677">Repeat</keyword>
<reference evidence="13" key="2">
    <citation type="submission" date="2020-05" db="UniProtKB">
        <authorList>
            <consortium name="EnsemblMetazoa"/>
        </authorList>
    </citation>
    <scope>IDENTIFICATION</scope>
    <source>
        <strain evidence="13">Epiroticus2</strain>
    </source>
</reference>
<evidence type="ECO:0000313" key="13">
    <source>
        <dbReference type="EnsemblMetazoa" id="AEPI005400-PA"/>
    </source>
</evidence>
<dbReference type="PROSITE" id="PS00518">
    <property type="entry name" value="ZF_RING_1"/>
    <property type="match status" value="2"/>
</dbReference>